<evidence type="ECO:0000313" key="1">
    <source>
        <dbReference type="EMBL" id="CAZ66236.1"/>
    </source>
</evidence>
<dbReference type="KEGG" id="vg:8684447"/>
<name>C8ZKJ4_9CAUD</name>
<dbReference type="RefSeq" id="YP_003358377.1">
    <property type="nucleotide sequence ID" value="NC_013691.1"/>
</dbReference>
<accession>C8ZKJ4</accession>
<organism evidence="1 2">
    <name type="scientific">Pseudomonas phage LUZ7</name>
    <dbReference type="NCBI Taxonomy" id="655097"/>
    <lineage>
        <taxon>Viruses</taxon>
        <taxon>Duplodnaviria</taxon>
        <taxon>Heunggongvirae</taxon>
        <taxon>Uroviricota</taxon>
        <taxon>Caudoviricetes</taxon>
        <taxon>Schitoviridae</taxon>
        <taxon>Migulavirinae</taxon>
        <taxon>Luzseptimavirus</taxon>
        <taxon>Luzseptimavirus LUZ7</taxon>
    </lineage>
</organism>
<keyword evidence="2" id="KW-1185">Reference proteome</keyword>
<dbReference type="EMBL" id="FN422398">
    <property type="protein sequence ID" value="CAZ66236.1"/>
    <property type="molecule type" value="Genomic_DNA"/>
</dbReference>
<reference evidence="2" key="1">
    <citation type="journal article" date="2010" name="Virology">
        <title>Molecular and physiological analysis of three Pseudomonas aeruginosa phages belonging to the "N4-like viruses".</title>
        <authorList>
            <person name="Ceyssens P.J."/>
            <person name="Brabban A."/>
            <person name="Rogge L."/>
            <person name="Lewis M.S."/>
            <person name="Pickard D."/>
            <person name="Goulding D."/>
            <person name="Dougan G."/>
            <person name="Nob en J.P."/>
            <person name="Kropinski A."/>
            <person name="Kutter E."/>
            <person name="Lavigne R."/>
        </authorList>
    </citation>
    <scope>NUCLEOTIDE SEQUENCE [LARGE SCALE GENOMIC DNA]</scope>
</reference>
<protein>
    <submittedName>
        <fullName evidence="1">Uncharacterized protein</fullName>
    </submittedName>
</protein>
<dbReference type="Proteomes" id="UP000002615">
    <property type="component" value="Segment"/>
</dbReference>
<proteinExistence type="predicted"/>
<evidence type="ECO:0000313" key="2">
    <source>
        <dbReference type="Proteomes" id="UP000002615"/>
    </source>
</evidence>
<sequence length="70" mass="8368">MMQIPTGIVQGDRCKEEYLLHVATHLRYQILMENKTFKEQIPNVEPEYRSYPKVTADEWICVWDRAKVRA</sequence>
<dbReference type="OrthoDB" id="38125at10239"/>
<dbReference type="GeneID" id="8684447"/>